<accession>A0A6B0GSE0</accession>
<evidence type="ECO:0000256" key="2">
    <source>
        <dbReference type="ARBA" id="ARBA00022840"/>
    </source>
</evidence>
<dbReference type="SUPFAM" id="SSF52540">
    <property type="entry name" value="P-loop containing nucleoside triphosphate hydrolases"/>
    <property type="match status" value="1"/>
</dbReference>
<gene>
    <name evidence="4" type="ORF">GQS65_08860</name>
</gene>
<dbReference type="InterPro" id="IPR027417">
    <property type="entry name" value="P-loop_NTPase"/>
</dbReference>
<dbReference type="Gene3D" id="3.40.50.300">
    <property type="entry name" value="P-loop containing nucleotide triphosphate hydrolases"/>
    <property type="match status" value="1"/>
</dbReference>
<organism evidence="4 5">
    <name type="scientific">Halomarina oriensis</name>
    <dbReference type="NCBI Taxonomy" id="671145"/>
    <lineage>
        <taxon>Archaea</taxon>
        <taxon>Methanobacteriati</taxon>
        <taxon>Methanobacteriota</taxon>
        <taxon>Stenosarchaea group</taxon>
        <taxon>Halobacteria</taxon>
        <taxon>Halobacteriales</taxon>
        <taxon>Natronomonadaceae</taxon>
        <taxon>Halomarina</taxon>
    </lineage>
</organism>
<name>A0A6B0GSE0_9EURY</name>
<feature type="domain" description="CobQ/CobB/MinD/ParA nucleotide binding" evidence="3">
    <location>
        <begin position="3"/>
        <end position="194"/>
    </location>
</feature>
<dbReference type="GO" id="GO:0051782">
    <property type="term" value="P:negative regulation of cell division"/>
    <property type="evidence" value="ECO:0007669"/>
    <property type="project" value="TreeGrafter"/>
</dbReference>
<dbReference type="AlphaFoldDB" id="A0A6B0GSE0"/>
<dbReference type="EMBL" id="WSZK01000015">
    <property type="protein sequence ID" value="MWG34598.1"/>
    <property type="molecule type" value="Genomic_DNA"/>
</dbReference>
<keyword evidence="2" id="KW-0067">ATP-binding</keyword>
<sequence>MIVAVTGGKGGVGKSTVAYNLGAELDAVVVDADLGMADLPTGHGPDLHDVLAGRADAVEAVREDGPVDLLPCGRSLAGAHAADPRRLVDTLAAVERVSGPVVVDCPAGLGSDVGLPLLAADASLLVTTPDRIALADAVRARALARELDAGLLAVALNRADPDAPVDHVEETFGAPVVPVPERAAIARGTANGLPARQVAASCGEPFAALAGHVRLVAR</sequence>
<dbReference type="Pfam" id="PF01656">
    <property type="entry name" value="CbiA"/>
    <property type="match status" value="1"/>
</dbReference>
<dbReference type="RefSeq" id="WP_368279995.1">
    <property type="nucleotide sequence ID" value="NZ_WSZK01000015.1"/>
</dbReference>
<dbReference type="PANTHER" id="PTHR43384">
    <property type="entry name" value="SEPTUM SITE-DETERMINING PROTEIN MIND HOMOLOG, CHLOROPLASTIC-RELATED"/>
    <property type="match status" value="1"/>
</dbReference>
<dbReference type="GO" id="GO:0009898">
    <property type="term" value="C:cytoplasmic side of plasma membrane"/>
    <property type="evidence" value="ECO:0007669"/>
    <property type="project" value="TreeGrafter"/>
</dbReference>
<protein>
    <submittedName>
        <fullName evidence="4">P-loop NTPase</fullName>
    </submittedName>
</protein>
<reference evidence="4 5" key="1">
    <citation type="submission" date="2019-12" db="EMBL/GenBank/DDBJ databases">
        <title>Halocatena pleomorpha gen. nov. sp. nov., an extremely halophilic archaeon of family Halobacteriaceae isolated from saltpan soil.</title>
        <authorList>
            <person name="Pal Y."/>
            <person name="Verma A."/>
            <person name="Krishnamurthi S."/>
            <person name="Kumar P."/>
        </authorList>
    </citation>
    <scope>NUCLEOTIDE SEQUENCE [LARGE SCALE GENOMIC DNA]</scope>
    <source>
        <strain evidence="4 5">JCM 16495</strain>
    </source>
</reference>
<keyword evidence="5" id="KW-1185">Reference proteome</keyword>
<keyword evidence="1" id="KW-0547">Nucleotide-binding</keyword>
<evidence type="ECO:0000313" key="5">
    <source>
        <dbReference type="Proteomes" id="UP000451471"/>
    </source>
</evidence>
<dbReference type="PANTHER" id="PTHR43384:SF6">
    <property type="entry name" value="SEPTUM SITE-DETERMINING PROTEIN MIND HOMOLOG, CHLOROPLASTIC"/>
    <property type="match status" value="1"/>
</dbReference>
<dbReference type="Proteomes" id="UP000451471">
    <property type="component" value="Unassembled WGS sequence"/>
</dbReference>
<evidence type="ECO:0000256" key="1">
    <source>
        <dbReference type="ARBA" id="ARBA00022741"/>
    </source>
</evidence>
<dbReference type="GO" id="GO:0016887">
    <property type="term" value="F:ATP hydrolysis activity"/>
    <property type="evidence" value="ECO:0007669"/>
    <property type="project" value="TreeGrafter"/>
</dbReference>
<dbReference type="InterPro" id="IPR050625">
    <property type="entry name" value="ParA/MinD_ATPase"/>
</dbReference>
<dbReference type="GO" id="GO:0005829">
    <property type="term" value="C:cytosol"/>
    <property type="evidence" value="ECO:0007669"/>
    <property type="project" value="TreeGrafter"/>
</dbReference>
<evidence type="ECO:0000259" key="3">
    <source>
        <dbReference type="Pfam" id="PF01656"/>
    </source>
</evidence>
<dbReference type="GO" id="GO:0005524">
    <property type="term" value="F:ATP binding"/>
    <property type="evidence" value="ECO:0007669"/>
    <property type="project" value="UniProtKB-KW"/>
</dbReference>
<evidence type="ECO:0000313" key="4">
    <source>
        <dbReference type="EMBL" id="MWG34598.1"/>
    </source>
</evidence>
<proteinExistence type="predicted"/>
<dbReference type="InterPro" id="IPR002586">
    <property type="entry name" value="CobQ/CobB/MinD/ParA_Nub-bd_dom"/>
</dbReference>
<comment type="caution">
    <text evidence="4">The sequence shown here is derived from an EMBL/GenBank/DDBJ whole genome shotgun (WGS) entry which is preliminary data.</text>
</comment>